<evidence type="ECO:0000256" key="4">
    <source>
        <dbReference type="ARBA" id="ARBA00035299"/>
    </source>
</evidence>
<evidence type="ECO:0000313" key="8">
    <source>
        <dbReference type="EMBL" id="CAF0753563.1"/>
    </source>
</evidence>
<accession>A0A8S2GLP4</accession>
<dbReference type="InterPro" id="IPR030878">
    <property type="entry name" value="Ribosomal_uL15"/>
</dbReference>
<dbReference type="InterPro" id="IPR021131">
    <property type="entry name" value="Ribosomal_uL15/eL18"/>
</dbReference>
<evidence type="ECO:0000313" key="10">
    <source>
        <dbReference type="Proteomes" id="UP000682733"/>
    </source>
</evidence>
<dbReference type="InterPro" id="IPR036227">
    <property type="entry name" value="Ribosomal_uL15/eL18_sf"/>
</dbReference>
<dbReference type="GO" id="GO:0006412">
    <property type="term" value="P:translation"/>
    <property type="evidence" value="ECO:0007669"/>
    <property type="project" value="InterPro"/>
</dbReference>
<evidence type="ECO:0000256" key="2">
    <source>
        <dbReference type="ARBA" id="ARBA00022980"/>
    </source>
</evidence>
<keyword evidence="2" id="KW-0689">Ribosomal protein</keyword>
<dbReference type="Proteomes" id="UP000682733">
    <property type="component" value="Unassembled WGS sequence"/>
</dbReference>
<dbReference type="EMBL" id="CAJNOK010000442">
    <property type="protein sequence ID" value="CAF0753563.1"/>
    <property type="molecule type" value="Genomic_DNA"/>
</dbReference>
<dbReference type="Proteomes" id="UP000677228">
    <property type="component" value="Unassembled WGS sequence"/>
</dbReference>
<gene>
    <name evidence="8" type="ORF">OVA965_LOCUS2154</name>
    <name evidence="9" type="ORF">TMI583_LOCUS2154</name>
</gene>
<dbReference type="AlphaFoldDB" id="A0A8S2GLP4"/>
<dbReference type="InterPro" id="IPR005749">
    <property type="entry name" value="Ribosomal_uL15_bac-type"/>
</dbReference>
<dbReference type="GO" id="GO:0003735">
    <property type="term" value="F:structural constituent of ribosome"/>
    <property type="evidence" value="ECO:0007669"/>
    <property type="project" value="InterPro"/>
</dbReference>
<evidence type="ECO:0000313" key="9">
    <source>
        <dbReference type="EMBL" id="CAF3532505.1"/>
    </source>
</evidence>
<dbReference type="PANTHER" id="PTHR12934:SF11">
    <property type="entry name" value="LARGE RIBOSOMAL SUBUNIT PROTEIN UL15M"/>
    <property type="match status" value="1"/>
</dbReference>
<sequence>MGKTSTRGYKGQKARKSGHTRPGFEGGQTPLFRRLPKIGFSNFRNQVDRKVITTRMINDLNTIDLSRKNLKALRIISSEKQLIKVIGKDPIKLAVKIEVSSISPNAQKAIEAAGGSVTLN</sequence>
<comment type="caution">
    <text evidence="9">The sequence shown here is derived from an EMBL/GenBank/DDBJ whole genome shotgun (WGS) entry which is preliminary data.</text>
</comment>
<dbReference type="GO" id="GO:0015934">
    <property type="term" value="C:large ribosomal subunit"/>
    <property type="evidence" value="ECO:0007669"/>
    <property type="project" value="InterPro"/>
</dbReference>
<evidence type="ECO:0000256" key="5">
    <source>
        <dbReference type="ARBA" id="ARBA00035423"/>
    </source>
</evidence>
<organism evidence="9 10">
    <name type="scientific">Didymodactylos carnosus</name>
    <dbReference type="NCBI Taxonomy" id="1234261"/>
    <lineage>
        <taxon>Eukaryota</taxon>
        <taxon>Metazoa</taxon>
        <taxon>Spiralia</taxon>
        <taxon>Gnathifera</taxon>
        <taxon>Rotifera</taxon>
        <taxon>Eurotatoria</taxon>
        <taxon>Bdelloidea</taxon>
        <taxon>Philodinida</taxon>
        <taxon>Philodinidae</taxon>
        <taxon>Didymodactylos</taxon>
    </lineage>
</organism>
<evidence type="ECO:0000256" key="6">
    <source>
        <dbReference type="SAM" id="MobiDB-lite"/>
    </source>
</evidence>
<dbReference type="EMBL" id="CAJOBA010000442">
    <property type="protein sequence ID" value="CAF3532505.1"/>
    <property type="molecule type" value="Genomic_DNA"/>
</dbReference>
<evidence type="ECO:0000259" key="7">
    <source>
        <dbReference type="Pfam" id="PF00828"/>
    </source>
</evidence>
<dbReference type="SUPFAM" id="SSF52080">
    <property type="entry name" value="Ribosomal proteins L15p and L18e"/>
    <property type="match status" value="1"/>
</dbReference>
<reference evidence="9" key="1">
    <citation type="submission" date="2021-02" db="EMBL/GenBank/DDBJ databases">
        <authorList>
            <person name="Nowell W R."/>
        </authorList>
    </citation>
    <scope>NUCLEOTIDE SEQUENCE</scope>
</reference>
<dbReference type="PANTHER" id="PTHR12934">
    <property type="entry name" value="50S RIBOSOMAL PROTEIN L15"/>
    <property type="match status" value="1"/>
</dbReference>
<evidence type="ECO:0000256" key="1">
    <source>
        <dbReference type="ARBA" id="ARBA00007320"/>
    </source>
</evidence>
<name>A0A8S2GLP4_9BILA</name>
<evidence type="ECO:0000256" key="3">
    <source>
        <dbReference type="ARBA" id="ARBA00023274"/>
    </source>
</evidence>
<proteinExistence type="inferred from homology"/>
<dbReference type="Pfam" id="PF00828">
    <property type="entry name" value="Ribosomal_L27A"/>
    <property type="match status" value="1"/>
</dbReference>
<keyword evidence="3" id="KW-0687">Ribonucleoprotein</keyword>
<dbReference type="NCBIfam" id="TIGR01071">
    <property type="entry name" value="rplO_bact"/>
    <property type="match status" value="1"/>
</dbReference>
<protein>
    <recommendedName>
        <fullName evidence="4">Large ribosomal subunit protein uL15m</fullName>
    </recommendedName>
    <alternativeName>
        <fullName evidence="5">39S ribosomal protein L15, mitochondrial</fullName>
    </alternativeName>
</protein>
<feature type="compositionally biased region" description="Basic residues" evidence="6">
    <location>
        <begin position="10"/>
        <end position="19"/>
    </location>
</feature>
<comment type="similarity">
    <text evidence="1">Belongs to the universal ribosomal protein uL15 family.</text>
</comment>
<dbReference type="HAMAP" id="MF_01341">
    <property type="entry name" value="Ribosomal_uL15"/>
    <property type="match status" value="1"/>
</dbReference>
<feature type="region of interest" description="Disordered" evidence="6">
    <location>
        <begin position="1"/>
        <end position="29"/>
    </location>
</feature>
<dbReference type="Gene3D" id="3.100.10.10">
    <property type="match status" value="1"/>
</dbReference>
<feature type="domain" description="Large ribosomal subunit protein uL15/eL18" evidence="7">
    <location>
        <begin position="65"/>
        <end position="118"/>
    </location>
</feature>